<dbReference type="GO" id="GO:0008168">
    <property type="term" value="F:methyltransferase activity"/>
    <property type="evidence" value="ECO:0007669"/>
    <property type="project" value="UniProtKB-KW"/>
</dbReference>
<dbReference type="VEuPathDB" id="FungiDB:PC110_g11738"/>
<dbReference type="GO" id="GO:0032259">
    <property type="term" value="P:methylation"/>
    <property type="evidence" value="ECO:0007669"/>
    <property type="project" value="UniProtKB-KW"/>
</dbReference>
<comment type="subcellular location">
    <subcellularLocation>
        <location evidence="2">Chromosome</location>
    </subcellularLocation>
    <subcellularLocation>
        <location evidence="1">Nucleus</location>
    </subcellularLocation>
</comment>
<feature type="domain" description="SET" evidence="8">
    <location>
        <begin position="42"/>
        <end position="177"/>
    </location>
</feature>
<dbReference type="Proteomes" id="UP000688947">
    <property type="component" value="Unassembled WGS sequence"/>
</dbReference>
<gene>
    <name evidence="9" type="ORF">JG687_00004538</name>
</gene>
<comment type="caution">
    <text evidence="9">The sequence shown here is derived from an EMBL/GenBank/DDBJ whole genome shotgun (WGS) entry which is preliminary data.</text>
</comment>
<evidence type="ECO:0000256" key="5">
    <source>
        <dbReference type="ARBA" id="ARBA00022679"/>
    </source>
</evidence>
<keyword evidence="7" id="KW-0539">Nucleus</keyword>
<dbReference type="Pfam" id="PF00856">
    <property type="entry name" value="SET"/>
    <property type="match status" value="1"/>
</dbReference>
<protein>
    <recommendedName>
        <fullName evidence="8">SET domain-containing protein</fullName>
    </recommendedName>
</protein>
<evidence type="ECO:0000256" key="4">
    <source>
        <dbReference type="ARBA" id="ARBA00022603"/>
    </source>
</evidence>
<reference evidence="9" key="1">
    <citation type="submission" date="2021-01" db="EMBL/GenBank/DDBJ databases">
        <title>Phytophthora aleatoria, a newly-described species from Pinus radiata is distinct from Phytophthora cactorum isolates based on comparative genomics.</title>
        <authorList>
            <person name="Mcdougal R."/>
            <person name="Panda P."/>
            <person name="Williams N."/>
            <person name="Studholme D.J."/>
        </authorList>
    </citation>
    <scope>NUCLEOTIDE SEQUENCE</scope>
    <source>
        <strain evidence="9">NZFS 3830</strain>
    </source>
</reference>
<keyword evidence="4" id="KW-0489">Methyltransferase</keyword>
<dbReference type="InterPro" id="IPR050777">
    <property type="entry name" value="SET2_Histone-Lys_MeTrsfase"/>
</dbReference>
<dbReference type="OrthoDB" id="308383at2759"/>
<evidence type="ECO:0000259" key="8">
    <source>
        <dbReference type="PROSITE" id="PS50280"/>
    </source>
</evidence>
<evidence type="ECO:0000256" key="6">
    <source>
        <dbReference type="ARBA" id="ARBA00022691"/>
    </source>
</evidence>
<dbReference type="SMART" id="SM00317">
    <property type="entry name" value="SET"/>
    <property type="match status" value="1"/>
</dbReference>
<organism evidence="9 10">
    <name type="scientific">Phytophthora cactorum</name>
    <dbReference type="NCBI Taxonomy" id="29920"/>
    <lineage>
        <taxon>Eukaryota</taxon>
        <taxon>Sar</taxon>
        <taxon>Stramenopiles</taxon>
        <taxon>Oomycota</taxon>
        <taxon>Peronosporomycetes</taxon>
        <taxon>Peronosporales</taxon>
        <taxon>Peronosporaceae</taxon>
        <taxon>Phytophthora</taxon>
    </lineage>
</organism>
<sequence length="202" mass="22459">MTSLTPSRSSFNSFTTLRTVAVTIPARLRAAECSNEFILHGQVLRLGRTCANRPRECSKATVMQDAKTSQYGLVATSLVEAGEVLGEYLGQLRCVPKKTSLRARNQSYMLRMRARSVLEEYVGIDARQLGGRMRFANHSCSANARLFELANGCRHTVVVVVTTQDISPGDEVTVNYGQDLWFVCRCHSASCVHRDIQDQENP</sequence>
<dbReference type="EMBL" id="JAENGZ010000158">
    <property type="protein sequence ID" value="KAG6966952.1"/>
    <property type="molecule type" value="Genomic_DNA"/>
</dbReference>
<dbReference type="InterPro" id="IPR001214">
    <property type="entry name" value="SET_dom"/>
</dbReference>
<keyword evidence="5" id="KW-0808">Transferase</keyword>
<dbReference type="GO" id="GO:0005694">
    <property type="term" value="C:chromosome"/>
    <property type="evidence" value="ECO:0007669"/>
    <property type="project" value="UniProtKB-SubCell"/>
</dbReference>
<dbReference type="PANTHER" id="PTHR22884">
    <property type="entry name" value="SET DOMAIN PROTEINS"/>
    <property type="match status" value="1"/>
</dbReference>
<evidence type="ECO:0000256" key="1">
    <source>
        <dbReference type="ARBA" id="ARBA00004123"/>
    </source>
</evidence>
<keyword evidence="3" id="KW-0158">Chromosome</keyword>
<evidence type="ECO:0000313" key="10">
    <source>
        <dbReference type="Proteomes" id="UP000688947"/>
    </source>
</evidence>
<evidence type="ECO:0000256" key="2">
    <source>
        <dbReference type="ARBA" id="ARBA00004286"/>
    </source>
</evidence>
<name>A0A8T1USY7_9STRA</name>
<keyword evidence="6" id="KW-0949">S-adenosyl-L-methionine</keyword>
<dbReference type="GO" id="GO:0005634">
    <property type="term" value="C:nucleus"/>
    <property type="evidence" value="ECO:0007669"/>
    <property type="project" value="UniProtKB-SubCell"/>
</dbReference>
<evidence type="ECO:0000256" key="3">
    <source>
        <dbReference type="ARBA" id="ARBA00022454"/>
    </source>
</evidence>
<proteinExistence type="predicted"/>
<dbReference type="PROSITE" id="PS50280">
    <property type="entry name" value="SET"/>
    <property type="match status" value="1"/>
</dbReference>
<evidence type="ECO:0000256" key="7">
    <source>
        <dbReference type="ARBA" id="ARBA00023242"/>
    </source>
</evidence>
<dbReference type="AlphaFoldDB" id="A0A8T1USY7"/>
<evidence type="ECO:0000313" key="9">
    <source>
        <dbReference type="EMBL" id="KAG6966952.1"/>
    </source>
</evidence>
<accession>A0A8T1USY7</accession>